<dbReference type="GO" id="GO:2001069">
    <property type="term" value="F:glycogen binding"/>
    <property type="evidence" value="ECO:0007669"/>
    <property type="project" value="TreeGrafter"/>
</dbReference>
<feature type="region of interest" description="Disordered" evidence="1">
    <location>
        <begin position="542"/>
        <end position="584"/>
    </location>
</feature>
<keyword evidence="4" id="KW-1185">Reference proteome</keyword>
<feature type="compositionally biased region" description="Low complexity" evidence="1">
    <location>
        <begin position="514"/>
        <end position="526"/>
    </location>
</feature>
<organism evidence="3 4">
    <name type="scientific">Pseudallescheria apiosperma</name>
    <name type="common">Scedosporium apiospermum</name>
    <dbReference type="NCBI Taxonomy" id="563466"/>
    <lineage>
        <taxon>Eukaryota</taxon>
        <taxon>Fungi</taxon>
        <taxon>Dikarya</taxon>
        <taxon>Ascomycota</taxon>
        <taxon>Pezizomycotina</taxon>
        <taxon>Sordariomycetes</taxon>
        <taxon>Hypocreomycetidae</taxon>
        <taxon>Microascales</taxon>
        <taxon>Microascaceae</taxon>
        <taxon>Scedosporium</taxon>
    </lineage>
</organism>
<sequence length="712" mass="77753">MPYIPPSKSAASSPPHGSPNATRRHSEPTLGAALPRSSSYLTKHRRTPSALGLSGQANGGPNNPTPPGTSEDLKSLARGIGSIRQSPPPVTGPRGMPSGAVISPPDSLSGSDDEGLEMRGRKLTNLKALKDAVNSIPLRRESSPVDEPSPVTPTVTELLSQPVTFVEGMHHSYSTGALDALGSRRTSRAVPGMECSAIHSSGSLTPSEEDSEDEKRAKPPMVRKKSGELVRPALRPPSRRRPSSMPGTPTFSKAVHFDAHLEHVRHFLQVDRPLAVSAGSSPIDHLDSDSEYPFPPSDDEHPRQPRSPPFEWEIITSNFPTDDLARNALPARVERLWLSKDCRSLHGSISVANLAFHKNVICRFTLDYWKTTSEVSAEYSGAIHSTGHDRWTFSIRLADMANLETKTLYLCIRYNVNGQEYWDNNNGANFQVDFHKKYLPQNGKRGFLGAGTRPAGELPRSSRRPDANIQQPRPKSMPVGLSSHLIDQARRTLDKSRDEFLDDHGPIRLKKSSSDFQDSSSSSRSSNAFGRRYDFNASLNEAKQSAKTKDSRKLVNQPAVPSTLSTKPPPLLHSENHDSPKKKDYTYDEIVNRFCFYGSKQAQTASQPKAPKASAGRLSGSADASEHYHHVSATPERRAGPRDANHTNTAVLALSTSPRSDFSPGGDGFFSPSLHAGSPISSLSPRADTRRHGYPWLGSEQKADFLEARVAL</sequence>
<dbReference type="RefSeq" id="XP_016642520.1">
    <property type="nucleotide sequence ID" value="XM_016788204.1"/>
</dbReference>
<dbReference type="OMA" id="TYSKAVH"/>
<feature type="compositionally biased region" description="Basic and acidic residues" evidence="1">
    <location>
        <begin position="574"/>
        <end position="584"/>
    </location>
</feature>
<dbReference type="GeneID" id="27725069"/>
<evidence type="ECO:0000313" key="4">
    <source>
        <dbReference type="Proteomes" id="UP000028545"/>
    </source>
</evidence>
<dbReference type="HOGENOM" id="CLU_012287_0_0_1"/>
<dbReference type="InterPro" id="IPR038175">
    <property type="entry name" value="CBM21_dom_sf"/>
</dbReference>
<name>A0A084G5V9_PSEDA</name>
<evidence type="ECO:0000256" key="1">
    <source>
        <dbReference type="SAM" id="MobiDB-lite"/>
    </source>
</evidence>
<dbReference type="Pfam" id="PF03370">
    <property type="entry name" value="CBM_21"/>
    <property type="match status" value="1"/>
</dbReference>
<feature type="region of interest" description="Disordered" evidence="1">
    <location>
        <begin position="279"/>
        <end position="310"/>
    </location>
</feature>
<feature type="region of interest" description="Disordered" evidence="1">
    <location>
        <begin position="445"/>
        <end position="484"/>
    </location>
</feature>
<dbReference type="Gene3D" id="2.60.40.2440">
    <property type="entry name" value="Carbohydrate binding type-21 domain"/>
    <property type="match status" value="1"/>
</dbReference>
<dbReference type="InterPro" id="IPR005036">
    <property type="entry name" value="CBM21_dom"/>
</dbReference>
<dbReference type="OrthoDB" id="1881at2759"/>
<dbReference type="GO" id="GO:0005979">
    <property type="term" value="P:regulation of glycogen biosynthetic process"/>
    <property type="evidence" value="ECO:0007669"/>
    <property type="project" value="TreeGrafter"/>
</dbReference>
<dbReference type="PANTHER" id="PTHR12307">
    <property type="entry name" value="PROTEIN PHOSPHATASE 1 REGULATORY SUBUNIT"/>
    <property type="match status" value="1"/>
</dbReference>
<dbReference type="GO" id="GO:0008157">
    <property type="term" value="F:protein phosphatase 1 binding"/>
    <property type="evidence" value="ECO:0007669"/>
    <property type="project" value="TreeGrafter"/>
</dbReference>
<dbReference type="InterPro" id="IPR050782">
    <property type="entry name" value="PP1_regulatory_subunit_3"/>
</dbReference>
<feature type="region of interest" description="Disordered" evidence="1">
    <location>
        <begin position="193"/>
        <end position="251"/>
    </location>
</feature>
<feature type="compositionally biased region" description="Low complexity" evidence="1">
    <location>
        <begin position="1"/>
        <end position="21"/>
    </location>
</feature>
<feature type="region of interest" description="Disordered" evidence="1">
    <location>
        <begin position="499"/>
        <end position="529"/>
    </location>
</feature>
<dbReference type="PANTHER" id="PTHR12307:SF36">
    <property type="entry name" value="GLYCOGEN-BINDING SUBUNIT 76A"/>
    <property type="match status" value="1"/>
</dbReference>
<accession>A0A084G5V9</accession>
<feature type="region of interest" description="Disordered" evidence="1">
    <location>
        <begin position="601"/>
        <end position="643"/>
    </location>
</feature>
<dbReference type="AlphaFoldDB" id="A0A084G5V9"/>
<dbReference type="EMBL" id="JOWA01000099">
    <property type="protein sequence ID" value="KEZ42721.1"/>
    <property type="molecule type" value="Genomic_DNA"/>
</dbReference>
<dbReference type="KEGG" id="sapo:SAPIO_CDS5997"/>
<evidence type="ECO:0000259" key="2">
    <source>
        <dbReference type="PROSITE" id="PS51159"/>
    </source>
</evidence>
<feature type="region of interest" description="Disordered" evidence="1">
    <location>
        <begin position="1"/>
        <end position="123"/>
    </location>
</feature>
<dbReference type="GO" id="GO:0000164">
    <property type="term" value="C:protein phosphatase type 1 complex"/>
    <property type="evidence" value="ECO:0007669"/>
    <property type="project" value="TreeGrafter"/>
</dbReference>
<feature type="region of interest" description="Disordered" evidence="1">
    <location>
        <begin position="135"/>
        <end position="154"/>
    </location>
</feature>
<dbReference type="VEuPathDB" id="FungiDB:SAPIO_CDS5997"/>
<feature type="compositionally biased region" description="Basic and acidic residues" evidence="1">
    <location>
        <begin position="624"/>
        <end position="643"/>
    </location>
</feature>
<dbReference type="PROSITE" id="PS51159">
    <property type="entry name" value="CBM21"/>
    <property type="match status" value="1"/>
</dbReference>
<proteinExistence type="predicted"/>
<reference evidence="3 4" key="1">
    <citation type="journal article" date="2014" name="Genome Announc.">
        <title>Draft genome sequence of the pathogenic fungus Scedosporium apiospermum.</title>
        <authorList>
            <person name="Vandeputte P."/>
            <person name="Ghamrawi S."/>
            <person name="Rechenmann M."/>
            <person name="Iltis A."/>
            <person name="Giraud S."/>
            <person name="Fleury M."/>
            <person name="Thornton C."/>
            <person name="Delhaes L."/>
            <person name="Meyer W."/>
            <person name="Papon N."/>
            <person name="Bouchara J.P."/>
        </authorList>
    </citation>
    <scope>NUCLEOTIDE SEQUENCE [LARGE SCALE GENOMIC DNA]</scope>
    <source>
        <strain evidence="3 4">IHEM 14462</strain>
    </source>
</reference>
<protein>
    <recommendedName>
        <fullName evidence="2">CBM21 domain-containing protein</fullName>
    </recommendedName>
</protein>
<gene>
    <name evidence="3" type="ORF">SAPIO_CDS5997</name>
</gene>
<feature type="region of interest" description="Disordered" evidence="1">
    <location>
        <begin position="656"/>
        <end position="687"/>
    </location>
</feature>
<feature type="domain" description="CBM21" evidence="2">
    <location>
        <begin position="325"/>
        <end position="433"/>
    </location>
</feature>
<evidence type="ECO:0000313" key="3">
    <source>
        <dbReference type="EMBL" id="KEZ42721.1"/>
    </source>
</evidence>
<comment type="caution">
    <text evidence="3">The sequence shown here is derived from an EMBL/GenBank/DDBJ whole genome shotgun (WGS) entry which is preliminary data.</text>
</comment>
<dbReference type="Proteomes" id="UP000028545">
    <property type="component" value="Unassembled WGS sequence"/>
</dbReference>